<dbReference type="AlphaFoldDB" id="A0A4R9AQB7"/>
<evidence type="ECO:0000256" key="4">
    <source>
        <dbReference type="ARBA" id="ARBA00022989"/>
    </source>
</evidence>
<dbReference type="GO" id="GO:0015658">
    <property type="term" value="F:branched-chain amino acid transmembrane transporter activity"/>
    <property type="evidence" value="ECO:0007669"/>
    <property type="project" value="InterPro"/>
</dbReference>
<feature type="transmembrane region" description="Helical" evidence="6">
    <location>
        <begin position="253"/>
        <end position="286"/>
    </location>
</feature>
<name>A0A4R9AQB7_9MICO</name>
<keyword evidence="8" id="KW-1185">Reference proteome</keyword>
<protein>
    <submittedName>
        <fullName evidence="7">Branched-chain amino acid ABC transporter permease</fullName>
    </submittedName>
</protein>
<feature type="transmembrane region" description="Helical" evidence="6">
    <location>
        <begin position="134"/>
        <end position="153"/>
    </location>
</feature>
<dbReference type="GO" id="GO:0005886">
    <property type="term" value="C:plasma membrane"/>
    <property type="evidence" value="ECO:0007669"/>
    <property type="project" value="UniProtKB-SubCell"/>
</dbReference>
<comment type="subcellular location">
    <subcellularLocation>
        <location evidence="1">Cell membrane</location>
        <topology evidence="1">Multi-pass membrane protein</topology>
    </subcellularLocation>
</comment>
<feature type="transmembrane region" description="Helical" evidence="6">
    <location>
        <begin position="220"/>
        <end position="241"/>
    </location>
</feature>
<comment type="caution">
    <text evidence="7">The sequence shown here is derived from an EMBL/GenBank/DDBJ whole genome shotgun (WGS) entry which is preliminary data.</text>
</comment>
<keyword evidence="3 6" id="KW-0812">Transmembrane</keyword>
<evidence type="ECO:0000256" key="6">
    <source>
        <dbReference type="SAM" id="Phobius"/>
    </source>
</evidence>
<feature type="transmembrane region" description="Helical" evidence="6">
    <location>
        <begin position="173"/>
        <end position="190"/>
    </location>
</feature>
<evidence type="ECO:0000313" key="8">
    <source>
        <dbReference type="Proteomes" id="UP000298154"/>
    </source>
</evidence>
<dbReference type="PANTHER" id="PTHR30482:SF10">
    <property type="entry name" value="HIGH-AFFINITY BRANCHED-CHAIN AMINO ACID TRANSPORT PROTEIN BRAE"/>
    <property type="match status" value="1"/>
</dbReference>
<evidence type="ECO:0000256" key="5">
    <source>
        <dbReference type="ARBA" id="ARBA00023136"/>
    </source>
</evidence>
<keyword evidence="2" id="KW-1003">Cell membrane</keyword>
<dbReference type="PANTHER" id="PTHR30482">
    <property type="entry name" value="HIGH-AFFINITY BRANCHED-CHAIN AMINO ACID TRANSPORT SYSTEM PERMEASE"/>
    <property type="match status" value="1"/>
</dbReference>
<proteinExistence type="predicted"/>
<reference evidence="7 8" key="1">
    <citation type="submission" date="2019-03" db="EMBL/GenBank/DDBJ databases">
        <title>Genomics of glacier-inhabiting Cryobacterium strains.</title>
        <authorList>
            <person name="Liu Q."/>
            <person name="Xin Y.-H."/>
        </authorList>
    </citation>
    <scope>NUCLEOTIDE SEQUENCE [LARGE SCALE GENOMIC DNA]</scope>
    <source>
        <strain evidence="7 8">Sr36</strain>
    </source>
</reference>
<dbReference type="InterPro" id="IPR001851">
    <property type="entry name" value="ABC_transp_permease"/>
</dbReference>
<accession>A0A4R9AQB7</accession>
<feature type="transmembrane region" description="Helical" evidence="6">
    <location>
        <begin position="105"/>
        <end position="127"/>
    </location>
</feature>
<evidence type="ECO:0000256" key="3">
    <source>
        <dbReference type="ARBA" id="ARBA00022692"/>
    </source>
</evidence>
<dbReference type="Proteomes" id="UP000298154">
    <property type="component" value="Unassembled WGS sequence"/>
</dbReference>
<dbReference type="EMBL" id="SOHK01000007">
    <property type="protein sequence ID" value="TFD67739.1"/>
    <property type="molecule type" value="Genomic_DNA"/>
</dbReference>
<keyword evidence="4 6" id="KW-1133">Transmembrane helix</keyword>
<dbReference type="Pfam" id="PF02653">
    <property type="entry name" value="BPD_transp_2"/>
    <property type="match status" value="1"/>
</dbReference>
<feature type="transmembrane region" description="Helical" evidence="6">
    <location>
        <begin position="67"/>
        <end position="85"/>
    </location>
</feature>
<feature type="transmembrane region" description="Helical" evidence="6">
    <location>
        <begin position="293"/>
        <end position="313"/>
    </location>
</feature>
<organism evidence="7 8">
    <name type="scientific">Cryobacterium ruanii</name>
    <dbReference type="NCBI Taxonomy" id="1259197"/>
    <lineage>
        <taxon>Bacteria</taxon>
        <taxon>Bacillati</taxon>
        <taxon>Actinomycetota</taxon>
        <taxon>Actinomycetes</taxon>
        <taxon>Micrococcales</taxon>
        <taxon>Microbacteriaceae</taxon>
        <taxon>Cryobacterium</taxon>
    </lineage>
</organism>
<evidence type="ECO:0000256" key="1">
    <source>
        <dbReference type="ARBA" id="ARBA00004651"/>
    </source>
</evidence>
<evidence type="ECO:0000256" key="2">
    <source>
        <dbReference type="ARBA" id="ARBA00022475"/>
    </source>
</evidence>
<dbReference type="InterPro" id="IPR043428">
    <property type="entry name" value="LivM-like"/>
</dbReference>
<gene>
    <name evidence="7" type="ORF">E3T47_03725</name>
</gene>
<dbReference type="OrthoDB" id="9814461at2"/>
<feature type="transmembrane region" description="Helical" evidence="6">
    <location>
        <begin position="37"/>
        <end position="55"/>
    </location>
</feature>
<sequence length="345" mass="37160">MMKSIITRKNVVLLGGLVLLVILLGVADATLNNYYLRILQLIGIYIVLTASLNLTNGFTGDFSLGHAAFMAIGGYTSALLTMPLAARALQLAELPVWFQEFVSPFPLATVFGGILAAIIALPVGLVVLRLRGHYLAVATLGLLIIVKSIASNWEPVTRGARGLSGLNAETNLWWAFGWAVITIFVVWRMVHSPFGRSMIAVRDDSVAAASRGVHVFRIRLVAFIMSAFFGGVGGALLAHQLTAITPPTFSFDLTFLIVIMLVIGGSGSVTGSVIGAIIMTILPVILRDLERRFDLPGVSQIIIAAALIAFMIFRRQGLMGHRELHPSTWFMKKPATPASVDAPQQ</sequence>
<keyword evidence="5 6" id="KW-0472">Membrane</keyword>
<evidence type="ECO:0000313" key="7">
    <source>
        <dbReference type="EMBL" id="TFD67739.1"/>
    </source>
</evidence>
<dbReference type="CDD" id="cd06581">
    <property type="entry name" value="TM_PBP1_LivM_like"/>
    <property type="match status" value="1"/>
</dbReference>